<feature type="domain" description="Alanyl-transfer RNA synthetases family profile" evidence="8">
    <location>
        <begin position="1"/>
        <end position="259"/>
    </location>
</feature>
<dbReference type="GO" id="GO:0002161">
    <property type="term" value="F:aminoacyl-tRNA deacylase activity"/>
    <property type="evidence" value="ECO:0007669"/>
    <property type="project" value="UniProtKB-ARBA"/>
</dbReference>
<dbReference type="GO" id="GO:0003676">
    <property type="term" value="F:nucleic acid binding"/>
    <property type="evidence" value="ECO:0007669"/>
    <property type="project" value="InterPro"/>
</dbReference>
<dbReference type="Pfam" id="PF07973">
    <property type="entry name" value="tRNA_SAD"/>
    <property type="match status" value="1"/>
</dbReference>
<dbReference type="Gene3D" id="3.10.310.40">
    <property type="match status" value="1"/>
</dbReference>
<dbReference type="EMBL" id="CP003379">
    <property type="protein sequence ID" value="AFL87089.1"/>
    <property type="molecule type" value="Genomic_DNA"/>
</dbReference>
<dbReference type="OrthoDB" id="9812949at2"/>
<keyword evidence="5" id="KW-0862">Zinc</keyword>
<dbReference type="InterPro" id="IPR018165">
    <property type="entry name" value="Ala-tRNA-synth_IIc_core"/>
</dbReference>
<organism evidence="9 10">
    <name type="scientific">Terriglobus roseus (strain DSM 18391 / NRRL B-41598 / KBS 63)</name>
    <dbReference type="NCBI Taxonomy" id="926566"/>
    <lineage>
        <taxon>Bacteria</taxon>
        <taxon>Pseudomonadati</taxon>
        <taxon>Acidobacteriota</taxon>
        <taxon>Terriglobia</taxon>
        <taxon>Terriglobales</taxon>
        <taxon>Acidobacteriaceae</taxon>
        <taxon>Terriglobus</taxon>
    </lineage>
</organism>
<keyword evidence="4" id="KW-0479">Metal-binding</keyword>
<dbReference type="InterPro" id="IPR018163">
    <property type="entry name" value="Thr/Ala-tRNA-synth_IIc_edit"/>
</dbReference>
<feature type="compositionally biased region" description="Polar residues" evidence="7">
    <location>
        <begin position="50"/>
        <end position="66"/>
    </location>
</feature>
<dbReference type="GO" id="GO:0005524">
    <property type="term" value="F:ATP binding"/>
    <property type="evidence" value="ECO:0007669"/>
    <property type="project" value="InterPro"/>
</dbReference>
<accession>I3ZCX1</accession>
<dbReference type="KEGG" id="trs:Terro_0757"/>
<dbReference type="InterPro" id="IPR009000">
    <property type="entry name" value="Transl_B-barrel_sf"/>
</dbReference>
<evidence type="ECO:0000256" key="1">
    <source>
        <dbReference type="ARBA" id="ARBA00001947"/>
    </source>
</evidence>
<evidence type="ECO:0000256" key="5">
    <source>
        <dbReference type="ARBA" id="ARBA00022833"/>
    </source>
</evidence>
<proteinExistence type="predicted"/>
<dbReference type="RefSeq" id="WP_014784658.1">
    <property type="nucleotide sequence ID" value="NC_018014.1"/>
</dbReference>
<dbReference type="InterPro" id="IPR018164">
    <property type="entry name" value="Ala-tRNA-synth_IIc_N"/>
</dbReference>
<dbReference type="PATRIC" id="fig|926566.3.peg.749"/>
<dbReference type="SUPFAM" id="SSF55186">
    <property type="entry name" value="ThrRS/AlaRS common domain"/>
    <property type="match status" value="1"/>
</dbReference>
<evidence type="ECO:0000256" key="6">
    <source>
        <dbReference type="ARBA" id="ARBA00032577"/>
    </source>
</evidence>
<dbReference type="InterPro" id="IPR051335">
    <property type="entry name" value="Alanyl-tRNA_Editing_Enzymes"/>
</dbReference>
<reference evidence="9 10" key="1">
    <citation type="submission" date="2012-06" db="EMBL/GenBank/DDBJ databases">
        <title>Complete genome of Terriglobus roseus DSM 18391.</title>
        <authorList>
            <consortium name="US DOE Joint Genome Institute (JGI-PGF)"/>
            <person name="Lucas S."/>
            <person name="Copeland A."/>
            <person name="Lapidus A."/>
            <person name="Glavina del Rio T."/>
            <person name="Dalin E."/>
            <person name="Tice H."/>
            <person name="Bruce D."/>
            <person name="Goodwin L."/>
            <person name="Pitluck S."/>
            <person name="Peters L."/>
            <person name="Mikhailova N."/>
            <person name="Munk A.C.C."/>
            <person name="Kyrpides N."/>
            <person name="Mavromatis K."/>
            <person name="Ivanova N."/>
            <person name="Brettin T."/>
            <person name="Detter J.C."/>
            <person name="Han C."/>
            <person name="Larimer F."/>
            <person name="Land M."/>
            <person name="Hauser L."/>
            <person name="Markowitz V."/>
            <person name="Cheng J.-F."/>
            <person name="Hugenholtz P."/>
            <person name="Woyke T."/>
            <person name="Wu D."/>
            <person name="Brambilla E."/>
            <person name="Klenk H.-P."/>
            <person name="Eisen J.A."/>
        </authorList>
    </citation>
    <scope>NUCLEOTIDE SEQUENCE [LARGE SCALE GENOMIC DNA]</scope>
    <source>
        <strain evidence="10">DSM 18391 / NRRL B-41598 / KBS 63</strain>
    </source>
</reference>
<dbReference type="PANTHER" id="PTHR43462">
    <property type="entry name" value="ALANYL-TRNA EDITING PROTEIN"/>
    <property type="match status" value="1"/>
</dbReference>
<dbReference type="eggNOG" id="COG2872">
    <property type="taxonomic scope" value="Bacteria"/>
</dbReference>
<keyword evidence="10" id="KW-1185">Reference proteome</keyword>
<dbReference type="GO" id="GO:0006419">
    <property type="term" value="P:alanyl-tRNA aminoacylation"/>
    <property type="evidence" value="ECO:0007669"/>
    <property type="project" value="InterPro"/>
</dbReference>
<feature type="region of interest" description="Disordered" evidence="7">
    <location>
        <begin position="49"/>
        <end position="87"/>
    </location>
</feature>
<dbReference type="SMART" id="SM00863">
    <property type="entry name" value="tRNA_SAD"/>
    <property type="match status" value="1"/>
</dbReference>
<dbReference type="GO" id="GO:0046872">
    <property type="term" value="F:metal ion binding"/>
    <property type="evidence" value="ECO:0007669"/>
    <property type="project" value="UniProtKB-KW"/>
</dbReference>
<dbReference type="STRING" id="926566.Terro_0757"/>
<dbReference type="Gene3D" id="3.30.980.10">
    <property type="entry name" value="Threonyl-trna Synthetase, Chain A, domain 2"/>
    <property type="match status" value="1"/>
</dbReference>
<evidence type="ECO:0000256" key="3">
    <source>
        <dbReference type="ARBA" id="ARBA00017959"/>
    </source>
</evidence>
<comment type="subcellular location">
    <subcellularLocation>
        <location evidence="2">Cytoplasm</location>
    </subcellularLocation>
</comment>
<dbReference type="Gene3D" id="2.40.30.130">
    <property type="match status" value="1"/>
</dbReference>
<dbReference type="HOGENOM" id="CLU_004485_7_2_0"/>
<evidence type="ECO:0000256" key="2">
    <source>
        <dbReference type="ARBA" id="ARBA00004496"/>
    </source>
</evidence>
<dbReference type="GO" id="GO:0005737">
    <property type="term" value="C:cytoplasm"/>
    <property type="evidence" value="ECO:0007669"/>
    <property type="project" value="UniProtKB-SubCell"/>
</dbReference>
<dbReference type="InterPro" id="IPR012947">
    <property type="entry name" value="tRNA_SAD"/>
</dbReference>
<name>I3ZCX1_TERRK</name>
<keyword evidence="9" id="KW-0436">Ligase</keyword>
<sequence length="429" mass="45807">MSHAAERIYYDEPWTLEFTAEVTAIREVARVDGRQVWQIALDRTAFYPTSGGQPNDTGKLTATARSGASLDAPVTDVEEDETGEVWHTTSKPLQEGTAVRGTVDSVRRRDHMQQHSGQHLLSAVLLRDFDAKTVSFHLGEDLSTIDLDGPALDDAQFDQAVTRVNDVIAAALPFSIRYVDQAEAEAMLAAGVLRKLPPRSGRIRIVEIGEGIDTNSCGGTHVATTAQIGPLLIRGTERVRNTMRLSFVCGDRAMRAAEADFHLLKTLSQALSTGVEAIAASVGRLQADSKATAKERATLLAELASLEAERMASRAAELTLERGSILALTTRLDPRHSGRDASYAKALASSLISTTSVALALIGIAEPERMAVVLAAKPGVADCGTLLRLTLETLGGRGGGGKDLAQGAMPTDRFDDLAATIKAQVSQRD</sequence>
<gene>
    <name evidence="9" type="ordered locus">Terro_0757</name>
</gene>
<dbReference type="SUPFAM" id="SSF50447">
    <property type="entry name" value="Translation proteins"/>
    <property type="match status" value="1"/>
</dbReference>
<dbReference type="Pfam" id="PF01411">
    <property type="entry name" value="tRNA-synt_2c"/>
    <property type="match status" value="1"/>
</dbReference>
<evidence type="ECO:0000313" key="10">
    <source>
        <dbReference type="Proteomes" id="UP000006056"/>
    </source>
</evidence>
<evidence type="ECO:0000256" key="7">
    <source>
        <dbReference type="SAM" id="MobiDB-lite"/>
    </source>
</evidence>
<evidence type="ECO:0000259" key="8">
    <source>
        <dbReference type="PROSITE" id="PS50860"/>
    </source>
</evidence>
<dbReference type="AlphaFoldDB" id="I3ZCX1"/>
<comment type="cofactor">
    <cofactor evidence="1">
        <name>Zn(2+)</name>
        <dbReference type="ChEBI" id="CHEBI:29105"/>
    </cofactor>
</comment>
<dbReference type="PROSITE" id="PS50860">
    <property type="entry name" value="AA_TRNA_LIGASE_II_ALA"/>
    <property type="match status" value="1"/>
</dbReference>
<dbReference type="Proteomes" id="UP000006056">
    <property type="component" value="Chromosome"/>
</dbReference>
<dbReference type="GO" id="GO:0004813">
    <property type="term" value="F:alanine-tRNA ligase activity"/>
    <property type="evidence" value="ECO:0007669"/>
    <property type="project" value="InterPro"/>
</dbReference>
<protein>
    <recommendedName>
        <fullName evidence="3">Alanine--tRNA ligase</fullName>
    </recommendedName>
    <alternativeName>
        <fullName evidence="6">Alanyl-tRNA synthetase</fullName>
    </alternativeName>
</protein>
<evidence type="ECO:0000313" key="9">
    <source>
        <dbReference type="EMBL" id="AFL87089.1"/>
    </source>
</evidence>
<keyword evidence="9" id="KW-0030">Aminoacyl-tRNA synthetase</keyword>
<evidence type="ECO:0000256" key="4">
    <source>
        <dbReference type="ARBA" id="ARBA00022723"/>
    </source>
</evidence>
<dbReference type="PANTHER" id="PTHR43462:SF1">
    <property type="entry name" value="ALANYL-TRNA EDITING PROTEIN AARSD1"/>
    <property type="match status" value="1"/>
</dbReference>